<proteinExistence type="predicted"/>
<organism evidence="1 2">
    <name type="scientific">Caenorhabditis briggsae</name>
    <dbReference type="NCBI Taxonomy" id="6238"/>
    <lineage>
        <taxon>Eukaryota</taxon>
        <taxon>Metazoa</taxon>
        <taxon>Ecdysozoa</taxon>
        <taxon>Nematoda</taxon>
        <taxon>Chromadorea</taxon>
        <taxon>Rhabditida</taxon>
        <taxon>Rhabditina</taxon>
        <taxon>Rhabditomorpha</taxon>
        <taxon>Rhabditoidea</taxon>
        <taxon>Rhabditidae</taxon>
        <taxon>Peloderinae</taxon>
        <taxon>Caenorhabditis</taxon>
    </lineage>
</organism>
<evidence type="ECO:0000313" key="1">
    <source>
        <dbReference type="EMBL" id="ULU04363.1"/>
    </source>
</evidence>
<reference evidence="1 2" key="1">
    <citation type="submission" date="2022-05" db="EMBL/GenBank/DDBJ databases">
        <title>Chromosome-level reference genomes for two strains of Caenorhabditis briggsae: an improved platform for comparative genomics.</title>
        <authorList>
            <person name="Stevens L."/>
            <person name="Andersen E.C."/>
        </authorList>
    </citation>
    <scope>NUCLEOTIDE SEQUENCE [LARGE SCALE GENOMIC DNA]</scope>
    <source>
        <strain evidence="1">QX1410_ONT</strain>
        <tissue evidence="1">Whole-organism</tissue>
    </source>
</reference>
<sequence>MPTHLYPQDS</sequence>
<name>A0AAE9DIH5_CAEBR</name>
<dbReference type="Proteomes" id="UP000827892">
    <property type="component" value="Chromosome II"/>
</dbReference>
<dbReference type="EMBL" id="CP090892">
    <property type="protein sequence ID" value="ULU04363.1"/>
    <property type="molecule type" value="Genomic_DNA"/>
</dbReference>
<gene>
    <name evidence="1" type="ORF">L3Y34_017259</name>
</gene>
<evidence type="ECO:0000313" key="2">
    <source>
        <dbReference type="Proteomes" id="UP000827892"/>
    </source>
</evidence>
<accession>A0AAE9DIH5</accession>
<protein>
    <submittedName>
        <fullName evidence="1">Uncharacterized protein</fullName>
    </submittedName>
</protein>